<dbReference type="Proteomes" id="UP000760819">
    <property type="component" value="Unassembled WGS sequence"/>
</dbReference>
<evidence type="ECO:0000256" key="8">
    <source>
        <dbReference type="ARBA" id="ARBA00049819"/>
    </source>
</evidence>
<feature type="non-terminal residue" evidence="11">
    <location>
        <position position="1"/>
    </location>
</feature>
<sequence length="646" mass="72188">DKLGIRTIRDLLTHFPRYHKDTSLITKIVDINEAGVEYTIKAFPKSVTNVRLRGARTLQKSTLSDETGNITVNWFNQPYLVKALSPEREYLFTGRAKENRGQVNFYPNSYEQVTVGQDSIHLGRISPQYPLTTGLPINWLRNRIRSLLDWLPQITDLEDELTAEEGFTPLFDALNQIHFPESEEQIAQARGRLSLMELTQLQLELIARRASKKQGRAPAFETAEKEISAFIARLPFELTADQHSAVSHVLFDLQDQKPMNRLLQGDVGSGKTIVAVVATLAAKLANFQTVILAPTTILAEQHFQSFSRLLKDQEISIELVTGSRKQSESADVLIGTSAVLARQSSLVRNLGLVIVDEQHRFGVGQREELLQPIMQASRQQPHFLNMTATPIPRTMALAMFGDLEISNIFTKPAGRLPIQTHLVPAQKVENSYAWVARHVEAGGQAFWMCPLVEESEKLAAKSAKQTYDRLSKEVFPGLQIGLLHGQMKPGEKEEVMQDFKLGKIDILVSTSVIEVGIDVPNATIMIIENAERFGLAQLHQIRGRVGRGDQQSWCFLFAGEDVSLEATQRLEFFASHDSGLEIAEFDLQNRGPGEVYGLKQSGIPNLKIANILDLAQVSRSREIAAGLWERGIKQVSLFAENTLPKT</sequence>
<keyword evidence="7" id="KW-0234">DNA repair</keyword>
<organism evidence="11 12">
    <name type="scientific">Candidatus Dojkabacteria bacterium</name>
    <dbReference type="NCBI Taxonomy" id="2099670"/>
    <lineage>
        <taxon>Bacteria</taxon>
        <taxon>Candidatus Dojkabacteria</taxon>
    </lineage>
</organism>
<reference evidence="11" key="1">
    <citation type="submission" date="2020-04" db="EMBL/GenBank/DDBJ databases">
        <authorList>
            <person name="Zhang T."/>
        </authorList>
    </citation>
    <scope>NUCLEOTIDE SEQUENCE</scope>
    <source>
        <strain evidence="11">HKST-UBA12</strain>
    </source>
</reference>
<proteinExistence type="predicted"/>
<dbReference type="Gene3D" id="3.40.50.300">
    <property type="entry name" value="P-loop containing nucleotide triphosphate hydrolases"/>
    <property type="match status" value="2"/>
</dbReference>
<dbReference type="Pfam" id="PF00270">
    <property type="entry name" value="DEAD"/>
    <property type="match status" value="1"/>
</dbReference>
<dbReference type="InterPro" id="IPR045562">
    <property type="entry name" value="RecG_dom3_C"/>
</dbReference>
<evidence type="ECO:0000313" key="11">
    <source>
        <dbReference type="EMBL" id="MCA9378837.1"/>
    </source>
</evidence>
<dbReference type="CDD" id="cd18811">
    <property type="entry name" value="SF2_C_RecG"/>
    <property type="match status" value="1"/>
</dbReference>
<dbReference type="Pfam" id="PF00271">
    <property type="entry name" value="Helicase_C"/>
    <property type="match status" value="1"/>
</dbReference>
<dbReference type="SUPFAM" id="SSF50249">
    <property type="entry name" value="Nucleic acid-binding proteins"/>
    <property type="match status" value="1"/>
</dbReference>
<dbReference type="GO" id="GO:0006281">
    <property type="term" value="P:DNA repair"/>
    <property type="evidence" value="ECO:0007669"/>
    <property type="project" value="UniProtKB-KW"/>
</dbReference>
<dbReference type="GO" id="GO:0003677">
    <property type="term" value="F:DNA binding"/>
    <property type="evidence" value="ECO:0007669"/>
    <property type="project" value="UniProtKB-KW"/>
</dbReference>
<dbReference type="InterPro" id="IPR014001">
    <property type="entry name" value="Helicase_ATP-bd"/>
</dbReference>
<feature type="domain" description="Helicase ATP-binding" evidence="9">
    <location>
        <begin position="252"/>
        <end position="408"/>
    </location>
</feature>
<dbReference type="SUPFAM" id="SSF52540">
    <property type="entry name" value="P-loop containing nucleoside triphosphate hydrolases"/>
    <property type="match status" value="1"/>
</dbReference>
<evidence type="ECO:0000256" key="2">
    <source>
        <dbReference type="ARBA" id="ARBA00022763"/>
    </source>
</evidence>
<dbReference type="Pfam" id="PF17191">
    <property type="entry name" value="RecG_wedge"/>
    <property type="match status" value="1"/>
</dbReference>
<evidence type="ECO:0000259" key="10">
    <source>
        <dbReference type="PROSITE" id="PS51194"/>
    </source>
</evidence>
<dbReference type="Pfam" id="PF19833">
    <property type="entry name" value="RecG_dom3_C"/>
    <property type="match status" value="1"/>
</dbReference>
<evidence type="ECO:0000256" key="4">
    <source>
        <dbReference type="ARBA" id="ARBA00022806"/>
    </source>
</evidence>
<evidence type="ECO:0000313" key="12">
    <source>
        <dbReference type="Proteomes" id="UP000760819"/>
    </source>
</evidence>
<protein>
    <recommendedName>
        <fullName evidence="8">Probable DNA 3'-5' helicase RecG</fullName>
    </recommendedName>
</protein>
<keyword evidence="4 11" id="KW-0347">Helicase</keyword>
<evidence type="ECO:0000256" key="1">
    <source>
        <dbReference type="ARBA" id="ARBA00022741"/>
    </source>
</evidence>
<dbReference type="InterPro" id="IPR033454">
    <property type="entry name" value="RecG_wedge"/>
</dbReference>
<name>A0A955I6Q5_9BACT</name>
<evidence type="ECO:0000259" key="9">
    <source>
        <dbReference type="PROSITE" id="PS51192"/>
    </source>
</evidence>
<feature type="domain" description="Helicase C-terminal" evidence="10">
    <location>
        <begin position="427"/>
        <end position="588"/>
    </location>
</feature>
<dbReference type="PROSITE" id="PS51192">
    <property type="entry name" value="HELICASE_ATP_BIND_1"/>
    <property type="match status" value="1"/>
</dbReference>
<dbReference type="PROSITE" id="PS51194">
    <property type="entry name" value="HELICASE_CTER"/>
    <property type="match status" value="1"/>
</dbReference>
<keyword evidence="1" id="KW-0547">Nucleotide-binding</keyword>
<evidence type="ECO:0000256" key="7">
    <source>
        <dbReference type="ARBA" id="ARBA00023204"/>
    </source>
</evidence>
<keyword evidence="3" id="KW-0378">Hydrolase</keyword>
<dbReference type="Gene3D" id="2.40.50.140">
    <property type="entry name" value="Nucleic acid-binding proteins"/>
    <property type="match status" value="1"/>
</dbReference>
<evidence type="ECO:0000256" key="5">
    <source>
        <dbReference type="ARBA" id="ARBA00022840"/>
    </source>
</evidence>
<dbReference type="InterPro" id="IPR027417">
    <property type="entry name" value="P-loop_NTPase"/>
</dbReference>
<dbReference type="InterPro" id="IPR047112">
    <property type="entry name" value="RecG/Mfd"/>
</dbReference>
<dbReference type="GO" id="GO:0016787">
    <property type="term" value="F:hydrolase activity"/>
    <property type="evidence" value="ECO:0007669"/>
    <property type="project" value="UniProtKB-KW"/>
</dbReference>
<dbReference type="InterPro" id="IPR001650">
    <property type="entry name" value="Helicase_C-like"/>
</dbReference>
<dbReference type="PANTHER" id="PTHR47964">
    <property type="entry name" value="ATP-DEPENDENT DNA HELICASE HOMOLOG RECG, CHLOROPLASTIC"/>
    <property type="match status" value="1"/>
</dbReference>
<dbReference type="InterPro" id="IPR011545">
    <property type="entry name" value="DEAD/DEAH_box_helicase_dom"/>
</dbReference>
<dbReference type="SMART" id="SM00487">
    <property type="entry name" value="DEXDc"/>
    <property type="match status" value="1"/>
</dbReference>
<dbReference type="InterPro" id="IPR012340">
    <property type="entry name" value="NA-bd_OB-fold"/>
</dbReference>
<keyword evidence="5" id="KW-0067">ATP-binding</keyword>
<keyword evidence="2" id="KW-0227">DNA damage</keyword>
<evidence type="ECO:0000256" key="6">
    <source>
        <dbReference type="ARBA" id="ARBA00023125"/>
    </source>
</evidence>
<accession>A0A955I6Q5</accession>
<dbReference type="GO" id="GO:0003678">
    <property type="term" value="F:DNA helicase activity"/>
    <property type="evidence" value="ECO:0007669"/>
    <property type="project" value="TreeGrafter"/>
</dbReference>
<dbReference type="CDD" id="cd04488">
    <property type="entry name" value="RecG_wedge_OBF"/>
    <property type="match status" value="1"/>
</dbReference>
<dbReference type="AlphaFoldDB" id="A0A955I6Q5"/>
<dbReference type="GO" id="GO:0005524">
    <property type="term" value="F:ATP binding"/>
    <property type="evidence" value="ECO:0007669"/>
    <property type="project" value="UniProtKB-KW"/>
</dbReference>
<dbReference type="SMART" id="SM00490">
    <property type="entry name" value="HELICc"/>
    <property type="match status" value="1"/>
</dbReference>
<keyword evidence="6" id="KW-0238">DNA-binding</keyword>
<comment type="caution">
    <text evidence="11">The sequence shown here is derived from an EMBL/GenBank/DDBJ whole genome shotgun (WGS) entry which is preliminary data.</text>
</comment>
<dbReference type="PANTHER" id="PTHR47964:SF1">
    <property type="entry name" value="ATP-DEPENDENT DNA HELICASE HOMOLOG RECG, CHLOROPLASTIC"/>
    <property type="match status" value="1"/>
</dbReference>
<reference evidence="11" key="2">
    <citation type="journal article" date="2021" name="Microbiome">
        <title>Successional dynamics and alternative stable states in a saline activated sludge microbial community over 9 years.</title>
        <authorList>
            <person name="Wang Y."/>
            <person name="Ye J."/>
            <person name="Ju F."/>
            <person name="Liu L."/>
            <person name="Boyd J.A."/>
            <person name="Deng Y."/>
            <person name="Parks D.H."/>
            <person name="Jiang X."/>
            <person name="Yin X."/>
            <person name="Woodcroft B.J."/>
            <person name="Tyson G.W."/>
            <person name="Hugenholtz P."/>
            <person name="Polz M.F."/>
            <person name="Zhang T."/>
        </authorList>
    </citation>
    <scope>NUCLEOTIDE SEQUENCE</scope>
    <source>
        <strain evidence="11">HKST-UBA12</strain>
    </source>
</reference>
<gene>
    <name evidence="11" type="ORF">KC640_00255</name>
</gene>
<evidence type="ECO:0000256" key="3">
    <source>
        <dbReference type="ARBA" id="ARBA00022801"/>
    </source>
</evidence>
<dbReference type="EMBL" id="JAGQLI010000015">
    <property type="protein sequence ID" value="MCA9378837.1"/>
    <property type="molecule type" value="Genomic_DNA"/>
</dbReference>